<keyword evidence="1" id="KW-0812">Transmembrane</keyword>
<comment type="caution">
    <text evidence="2">The sequence shown here is derived from an EMBL/GenBank/DDBJ whole genome shotgun (WGS) entry which is preliminary data.</text>
</comment>
<dbReference type="PANTHER" id="PTHR43563">
    <property type="entry name" value="AMINE OXIDASE"/>
    <property type="match status" value="1"/>
</dbReference>
<protein>
    <recommendedName>
        <fullName evidence="3">Amine oxidase domain-containing protein</fullName>
    </recommendedName>
</protein>
<dbReference type="Pfam" id="PF13450">
    <property type="entry name" value="NAD_binding_8"/>
    <property type="match status" value="1"/>
</dbReference>
<evidence type="ECO:0000313" key="2">
    <source>
        <dbReference type="EMBL" id="GAG84344.1"/>
    </source>
</evidence>
<dbReference type="InterPro" id="IPR050703">
    <property type="entry name" value="Flavin_MAO"/>
</dbReference>
<dbReference type="Gene3D" id="3.50.50.60">
    <property type="entry name" value="FAD/NAD(P)-binding domain"/>
    <property type="match status" value="1"/>
</dbReference>
<evidence type="ECO:0000256" key="1">
    <source>
        <dbReference type="SAM" id="Phobius"/>
    </source>
</evidence>
<gene>
    <name evidence="2" type="ORF">S01H4_29958</name>
</gene>
<keyword evidence="1" id="KW-1133">Transmembrane helix</keyword>
<organism evidence="2">
    <name type="scientific">marine sediment metagenome</name>
    <dbReference type="NCBI Taxonomy" id="412755"/>
    <lineage>
        <taxon>unclassified sequences</taxon>
        <taxon>metagenomes</taxon>
        <taxon>ecological metagenomes</taxon>
    </lineage>
</organism>
<sequence length="74" mass="7971">MTSGESRNTTPLDVIIVGGGLSGLIVARNLSNNKRWKLLEASENLGGRLRNDIAGNSIDLGGAWIWPHQQQMAT</sequence>
<evidence type="ECO:0008006" key="3">
    <source>
        <dbReference type="Google" id="ProtNLM"/>
    </source>
</evidence>
<accession>X1ANR2</accession>
<dbReference type="SUPFAM" id="SSF51905">
    <property type="entry name" value="FAD/NAD(P)-binding domain"/>
    <property type="match status" value="1"/>
</dbReference>
<dbReference type="AlphaFoldDB" id="X1ANR2"/>
<feature type="transmembrane region" description="Helical" evidence="1">
    <location>
        <begin position="12"/>
        <end position="30"/>
    </location>
</feature>
<proteinExistence type="predicted"/>
<reference evidence="2" key="1">
    <citation type="journal article" date="2014" name="Front. Microbiol.">
        <title>High frequency of phylogenetically diverse reductive dehalogenase-homologous genes in deep subseafloor sedimentary metagenomes.</title>
        <authorList>
            <person name="Kawai M."/>
            <person name="Futagami T."/>
            <person name="Toyoda A."/>
            <person name="Takaki Y."/>
            <person name="Nishi S."/>
            <person name="Hori S."/>
            <person name="Arai W."/>
            <person name="Tsubouchi T."/>
            <person name="Morono Y."/>
            <person name="Uchiyama I."/>
            <person name="Ito T."/>
            <person name="Fujiyama A."/>
            <person name="Inagaki F."/>
            <person name="Takami H."/>
        </authorList>
    </citation>
    <scope>NUCLEOTIDE SEQUENCE</scope>
    <source>
        <strain evidence="2">Expedition CK06-06</strain>
    </source>
</reference>
<dbReference type="InterPro" id="IPR036188">
    <property type="entry name" value="FAD/NAD-bd_sf"/>
</dbReference>
<dbReference type="GO" id="GO:0016491">
    <property type="term" value="F:oxidoreductase activity"/>
    <property type="evidence" value="ECO:0007669"/>
    <property type="project" value="UniProtKB-ARBA"/>
</dbReference>
<keyword evidence="1" id="KW-0472">Membrane</keyword>
<feature type="non-terminal residue" evidence="2">
    <location>
        <position position="74"/>
    </location>
</feature>
<dbReference type="EMBL" id="BART01015430">
    <property type="protein sequence ID" value="GAG84344.1"/>
    <property type="molecule type" value="Genomic_DNA"/>
</dbReference>
<dbReference type="PANTHER" id="PTHR43563:SF1">
    <property type="entry name" value="AMINE OXIDASE [FLAVIN-CONTAINING] B"/>
    <property type="match status" value="1"/>
</dbReference>
<name>X1ANR2_9ZZZZ</name>